<sequence>MVRELGPTSQLNGGSGTELAPPPKGRRPLATHEAGLFAVFAARRALPSSADSLPPWPSPVEPSRTQPSPAELLDAPAAAARAPPSERASGPGRGGGAAPGGGGARSPQTARGRGRPGRAPAGAAGGGCAAQGEGPGSGRRPCPPPTAPRPQAFEPQSALSIPLPRTLPRARTGLNSGIIVCGQDSLLGKSAIPELCLGMGLAVEAALQSALA</sequence>
<feature type="compositionally biased region" description="Gly residues" evidence="1">
    <location>
        <begin position="91"/>
        <end position="104"/>
    </location>
</feature>
<reference evidence="2 3" key="1">
    <citation type="journal article" date="2023" name="bioRxiv">
        <title>Conserved and derived expression patterns and positive selection on dental genes reveal complex evolutionary context of ever-growing rodent molars.</title>
        <authorList>
            <person name="Calamari Z.T."/>
            <person name="Song A."/>
            <person name="Cohen E."/>
            <person name="Akter M."/>
            <person name="Roy R.D."/>
            <person name="Hallikas O."/>
            <person name="Christensen M.M."/>
            <person name="Li P."/>
            <person name="Marangoni P."/>
            <person name="Jernvall J."/>
            <person name="Klein O.D."/>
        </authorList>
    </citation>
    <scope>NUCLEOTIDE SEQUENCE [LARGE SCALE GENOMIC DNA]</scope>
    <source>
        <strain evidence="2">V071</strain>
    </source>
</reference>
<protein>
    <submittedName>
        <fullName evidence="2">Uncharacterized protein</fullName>
    </submittedName>
</protein>
<evidence type="ECO:0000313" key="3">
    <source>
        <dbReference type="Proteomes" id="UP001488838"/>
    </source>
</evidence>
<accession>A0AAW0H9U7</accession>
<feature type="compositionally biased region" description="Low complexity" evidence="1">
    <location>
        <begin position="67"/>
        <end position="90"/>
    </location>
</feature>
<organism evidence="2 3">
    <name type="scientific">Myodes glareolus</name>
    <name type="common">Bank vole</name>
    <name type="synonym">Clethrionomys glareolus</name>
    <dbReference type="NCBI Taxonomy" id="447135"/>
    <lineage>
        <taxon>Eukaryota</taxon>
        <taxon>Metazoa</taxon>
        <taxon>Chordata</taxon>
        <taxon>Craniata</taxon>
        <taxon>Vertebrata</taxon>
        <taxon>Euteleostomi</taxon>
        <taxon>Mammalia</taxon>
        <taxon>Eutheria</taxon>
        <taxon>Euarchontoglires</taxon>
        <taxon>Glires</taxon>
        <taxon>Rodentia</taxon>
        <taxon>Myomorpha</taxon>
        <taxon>Muroidea</taxon>
        <taxon>Cricetidae</taxon>
        <taxon>Arvicolinae</taxon>
        <taxon>Myodes</taxon>
    </lineage>
</organism>
<dbReference type="AlphaFoldDB" id="A0AAW0H9U7"/>
<feature type="region of interest" description="Disordered" evidence="1">
    <location>
        <begin position="48"/>
        <end position="165"/>
    </location>
</feature>
<feature type="compositionally biased region" description="Low complexity" evidence="1">
    <location>
        <begin position="105"/>
        <end position="122"/>
    </location>
</feature>
<dbReference type="Proteomes" id="UP001488838">
    <property type="component" value="Unassembled WGS sequence"/>
</dbReference>
<name>A0AAW0H9U7_MYOGA</name>
<gene>
    <name evidence="2" type="ORF">U0070_009553</name>
</gene>
<feature type="region of interest" description="Disordered" evidence="1">
    <location>
        <begin position="1"/>
        <end position="31"/>
    </location>
</feature>
<proteinExistence type="predicted"/>
<comment type="caution">
    <text evidence="2">The sequence shown here is derived from an EMBL/GenBank/DDBJ whole genome shotgun (WGS) entry which is preliminary data.</text>
</comment>
<evidence type="ECO:0000313" key="2">
    <source>
        <dbReference type="EMBL" id="KAK7799106.1"/>
    </source>
</evidence>
<evidence type="ECO:0000256" key="1">
    <source>
        <dbReference type="SAM" id="MobiDB-lite"/>
    </source>
</evidence>
<keyword evidence="3" id="KW-1185">Reference proteome</keyword>
<dbReference type="EMBL" id="JBBHLL010000639">
    <property type="protein sequence ID" value="KAK7799106.1"/>
    <property type="molecule type" value="Genomic_DNA"/>
</dbReference>
<feature type="compositionally biased region" description="Gly residues" evidence="1">
    <location>
        <begin position="123"/>
        <end position="137"/>
    </location>
</feature>